<dbReference type="EMBL" id="JAABOO010000002">
    <property type="protein sequence ID" value="NER13436.1"/>
    <property type="molecule type" value="Genomic_DNA"/>
</dbReference>
<dbReference type="GO" id="GO:0008237">
    <property type="term" value="F:metallopeptidase activity"/>
    <property type="evidence" value="ECO:0007669"/>
    <property type="project" value="InterPro"/>
</dbReference>
<dbReference type="AlphaFoldDB" id="A0A6P0USU3"/>
<organism evidence="2 3">
    <name type="scientific">Leptobacterium flavescens</name>
    <dbReference type="NCBI Taxonomy" id="472055"/>
    <lineage>
        <taxon>Bacteria</taxon>
        <taxon>Pseudomonadati</taxon>
        <taxon>Bacteroidota</taxon>
        <taxon>Flavobacteriia</taxon>
        <taxon>Flavobacteriales</taxon>
        <taxon>Flavobacteriaceae</taxon>
        <taxon>Leptobacterium</taxon>
    </lineage>
</organism>
<name>A0A6P0USU3_9FLAO</name>
<dbReference type="Pfam" id="PF01433">
    <property type="entry name" value="Peptidase_M1"/>
    <property type="match status" value="1"/>
</dbReference>
<protein>
    <recommendedName>
        <fullName evidence="1">Peptidase M1 membrane alanine aminopeptidase domain-containing protein</fullName>
    </recommendedName>
</protein>
<gene>
    <name evidence="2" type="ORF">GWK08_08315</name>
</gene>
<dbReference type="RefSeq" id="WP_163606475.1">
    <property type="nucleotide sequence ID" value="NZ_JAABOO010000002.1"/>
</dbReference>
<evidence type="ECO:0000313" key="3">
    <source>
        <dbReference type="Proteomes" id="UP000468581"/>
    </source>
</evidence>
<dbReference type="Gene3D" id="1.10.390.10">
    <property type="entry name" value="Neutral Protease Domain 2"/>
    <property type="match status" value="1"/>
</dbReference>
<dbReference type="Proteomes" id="UP000468581">
    <property type="component" value="Unassembled WGS sequence"/>
</dbReference>
<dbReference type="SUPFAM" id="SSF55486">
    <property type="entry name" value="Metalloproteases ('zincins'), catalytic domain"/>
    <property type="match status" value="1"/>
</dbReference>
<dbReference type="InterPro" id="IPR014782">
    <property type="entry name" value="Peptidase_M1_dom"/>
</dbReference>
<dbReference type="InterPro" id="IPR027268">
    <property type="entry name" value="Peptidase_M4/M1_CTD_sf"/>
</dbReference>
<dbReference type="GO" id="GO:0008270">
    <property type="term" value="F:zinc ion binding"/>
    <property type="evidence" value="ECO:0007669"/>
    <property type="project" value="InterPro"/>
</dbReference>
<accession>A0A6P0USU3</accession>
<evidence type="ECO:0000259" key="1">
    <source>
        <dbReference type="Pfam" id="PF01433"/>
    </source>
</evidence>
<feature type="domain" description="Peptidase M1 membrane alanine aminopeptidase" evidence="1">
    <location>
        <begin position="298"/>
        <end position="422"/>
    </location>
</feature>
<keyword evidence="3" id="KW-1185">Reference proteome</keyword>
<sequence>MKSKYLILSVAFFLINLLVVNAQPHISGNVFIDMDTGLFKCNLKLSGLPELKEYKILLNKGMNIKYFKGAGGEIIPYSGYYDPNVRGEGTEYALTDDKRKEKDLPSEFEVSYIGAFPKYTDSLNHIDFKGIIALNDQTIRAAEQTKWYPVIYDAKNDRHINSYTYKLSVEVKGAKTIFINGSAPQQAEKAQFSSTKAVPLLLFAGDYDFVGENGNYILNASINKEIASGIFRNIETIKSYLAQKLDIAFTDNIYLIKHKPINKRRKGSSWGFNTYPAFAFTGLDFGTLVNEEGRFTDNIFKYFGHEFAHNYFGNNVMSGNLSWFWLESFAEYLSYNISEEMSGEEYLSGILKNHVNSVKNKDFIPLSQIESPGQIGDTYRYRMAPLILKCFDLNFGREKTNNTLKTLINFANTESLSLDLWEKAAMQSGISQADFNTFKEKFIDDAAFEKNTVEFISNHYKF</sequence>
<evidence type="ECO:0000313" key="2">
    <source>
        <dbReference type="EMBL" id="NER13436.1"/>
    </source>
</evidence>
<comment type="caution">
    <text evidence="2">The sequence shown here is derived from an EMBL/GenBank/DDBJ whole genome shotgun (WGS) entry which is preliminary data.</text>
</comment>
<reference evidence="2 3" key="1">
    <citation type="submission" date="2020-01" db="EMBL/GenBank/DDBJ databases">
        <title>Leptobacterium flavescens.</title>
        <authorList>
            <person name="Wang G."/>
        </authorList>
    </citation>
    <scope>NUCLEOTIDE SEQUENCE [LARGE SCALE GENOMIC DNA]</scope>
    <source>
        <strain evidence="2 3">KCTC 22160</strain>
    </source>
</reference>
<proteinExistence type="predicted"/>